<accession>A0A0C2XU60</accession>
<evidence type="ECO:0008006" key="4">
    <source>
        <dbReference type="Google" id="ProtNLM"/>
    </source>
</evidence>
<dbReference type="PANTHER" id="PTHR46230">
    <property type="match status" value="1"/>
</dbReference>
<sequence length="86" mass="9385">LVAAFNPESLVIANDSWKHSSHAAMRELGGGNGETHFAVEIVSRAFEGKVTLQRHRLVYATLDHELKNGLHALQLKAKTPAEVADL</sequence>
<comment type="similarity">
    <text evidence="1">Belongs to the BolA/IbaG family.</text>
</comment>
<dbReference type="EMBL" id="KN824280">
    <property type="protein sequence ID" value="KIM32427.1"/>
    <property type="molecule type" value="Genomic_DNA"/>
</dbReference>
<dbReference type="STRING" id="933852.A0A0C2XU60"/>
<reference evidence="3" key="2">
    <citation type="submission" date="2015-01" db="EMBL/GenBank/DDBJ databases">
        <title>Evolutionary Origins and Diversification of the Mycorrhizal Mutualists.</title>
        <authorList>
            <consortium name="DOE Joint Genome Institute"/>
            <consortium name="Mycorrhizal Genomics Consortium"/>
            <person name="Kohler A."/>
            <person name="Kuo A."/>
            <person name="Nagy L.G."/>
            <person name="Floudas D."/>
            <person name="Copeland A."/>
            <person name="Barry K.W."/>
            <person name="Cichocki N."/>
            <person name="Veneault-Fourrey C."/>
            <person name="LaButti K."/>
            <person name="Lindquist E.A."/>
            <person name="Lipzen A."/>
            <person name="Lundell T."/>
            <person name="Morin E."/>
            <person name="Murat C."/>
            <person name="Riley R."/>
            <person name="Ohm R."/>
            <person name="Sun H."/>
            <person name="Tunlid A."/>
            <person name="Henrissat B."/>
            <person name="Grigoriev I.V."/>
            <person name="Hibbett D.S."/>
            <person name="Martin F."/>
        </authorList>
    </citation>
    <scope>NUCLEOTIDE SEQUENCE [LARGE SCALE GENOMIC DNA]</scope>
    <source>
        <strain evidence="3">MAFF 305830</strain>
    </source>
</reference>
<gene>
    <name evidence="2" type="ORF">M408DRAFT_62962</name>
</gene>
<dbReference type="Gene3D" id="3.30.300.90">
    <property type="entry name" value="BolA-like"/>
    <property type="match status" value="1"/>
</dbReference>
<dbReference type="PANTHER" id="PTHR46230:SF7">
    <property type="entry name" value="BOLA-LIKE PROTEIN 1"/>
    <property type="match status" value="1"/>
</dbReference>
<dbReference type="HOGENOM" id="CLU_109462_2_0_1"/>
<dbReference type="InterPro" id="IPR036065">
    <property type="entry name" value="BolA-like_sf"/>
</dbReference>
<protein>
    <recommendedName>
        <fullName evidence="4">Bola-like protein</fullName>
    </recommendedName>
</protein>
<dbReference type="GO" id="GO:0016226">
    <property type="term" value="P:iron-sulfur cluster assembly"/>
    <property type="evidence" value="ECO:0007669"/>
    <property type="project" value="TreeGrafter"/>
</dbReference>
<keyword evidence="3" id="KW-1185">Reference proteome</keyword>
<evidence type="ECO:0000313" key="3">
    <source>
        <dbReference type="Proteomes" id="UP000054097"/>
    </source>
</evidence>
<evidence type="ECO:0000256" key="1">
    <source>
        <dbReference type="RuleBase" id="RU003860"/>
    </source>
</evidence>
<dbReference type="SUPFAM" id="SSF82657">
    <property type="entry name" value="BolA-like"/>
    <property type="match status" value="1"/>
</dbReference>
<organism evidence="2 3">
    <name type="scientific">Serendipita vermifera MAFF 305830</name>
    <dbReference type="NCBI Taxonomy" id="933852"/>
    <lineage>
        <taxon>Eukaryota</taxon>
        <taxon>Fungi</taxon>
        <taxon>Dikarya</taxon>
        <taxon>Basidiomycota</taxon>
        <taxon>Agaricomycotina</taxon>
        <taxon>Agaricomycetes</taxon>
        <taxon>Sebacinales</taxon>
        <taxon>Serendipitaceae</taxon>
        <taxon>Serendipita</taxon>
    </lineage>
</organism>
<reference evidence="2 3" key="1">
    <citation type="submission" date="2014-04" db="EMBL/GenBank/DDBJ databases">
        <authorList>
            <consortium name="DOE Joint Genome Institute"/>
            <person name="Kuo A."/>
            <person name="Zuccaro A."/>
            <person name="Kohler A."/>
            <person name="Nagy L.G."/>
            <person name="Floudas D."/>
            <person name="Copeland A."/>
            <person name="Barry K.W."/>
            <person name="Cichocki N."/>
            <person name="Veneault-Fourrey C."/>
            <person name="LaButti K."/>
            <person name="Lindquist E.A."/>
            <person name="Lipzen A."/>
            <person name="Lundell T."/>
            <person name="Morin E."/>
            <person name="Murat C."/>
            <person name="Sun H."/>
            <person name="Tunlid A."/>
            <person name="Henrissat B."/>
            <person name="Grigoriev I.V."/>
            <person name="Hibbett D.S."/>
            <person name="Martin F."/>
            <person name="Nordberg H.P."/>
            <person name="Cantor M.N."/>
            <person name="Hua S.X."/>
        </authorList>
    </citation>
    <scope>NUCLEOTIDE SEQUENCE [LARGE SCALE GENOMIC DNA]</scope>
    <source>
        <strain evidence="2 3">MAFF 305830</strain>
    </source>
</reference>
<dbReference type="Pfam" id="PF01722">
    <property type="entry name" value="BolA"/>
    <property type="match status" value="1"/>
</dbReference>
<dbReference type="AlphaFoldDB" id="A0A0C2XU60"/>
<dbReference type="OrthoDB" id="411584at2759"/>
<feature type="non-terminal residue" evidence="2">
    <location>
        <position position="1"/>
    </location>
</feature>
<dbReference type="PIRSF" id="PIRSF003113">
    <property type="entry name" value="BolA"/>
    <property type="match status" value="1"/>
</dbReference>
<proteinExistence type="inferred from homology"/>
<dbReference type="Proteomes" id="UP000054097">
    <property type="component" value="Unassembled WGS sequence"/>
</dbReference>
<dbReference type="InterPro" id="IPR002634">
    <property type="entry name" value="BolA"/>
</dbReference>
<evidence type="ECO:0000313" key="2">
    <source>
        <dbReference type="EMBL" id="KIM32427.1"/>
    </source>
</evidence>
<name>A0A0C2XU60_SERVB</name>